<proteinExistence type="predicted"/>
<dbReference type="Gramene" id="Al_scaffold_0001_5206">
    <property type="protein sequence ID" value="Al_scaffold_0001_5206"/>
    <property type="gene ID" value="Al_scaffold_0001_5206"/>
</dbReference>
<dbReference type="Gene3D" id="3.40.50.300">
    <property type="entry name" value="P-loop containing nucleotide triphosphate hydrolases"/>
    <property type="match status" value="1"/>
</dbReference>
<dbReference type="InterPro" id="IPR027417">
    <property type="entry name" value="P-loop_NTPase"/>
</dbReference>
<dbReference type="AlphaFoldDB" id="D7KB33"/>
<dbReference type="GO" id="GO:0043531">
    <property type="term" value="F:ADP binding"/>
    <property type="evidence" value="ECO:0007669"/>
    <property type="project" value="InterPro"/>
</dbReference>
<dbReference type="PRINTS" id="PR00364">
    <property type="entry name" value="DISEASERSIST"/>
</dbReference>
<organism evidence="2">
    <name type="scientific">Arabidopsis lyrata subsp. lyrata</name>
    <name type="common">Lyre-leaved rock-cress</name>
    <dbReference type="NCBI Taxonomy" id="81972"/>
    <lineage>
        <taxon>Eukaryota</taxon>
        <taxon>Viridiplantae</taxon>
        <taxon>Streptophyta</taxon>
        <taxon>Embryophyta</taxon>
        <taxon>Tracheophyta</taxon>
        <taxon>Spermatophyta</taxon>
        <taxon>Magnoliopsida</taxon>
        <taxon>eudicotyledons</taxon>
        <taxon>Gunneridae</taxon>
        <taxon>Pentapetalae</taxon>
        <taxon>rosids</taxon>
        <taxon>malvids</taxon>
        <taxon>Brassicales</taxon>
        <taxon>Brassicaceae</taxon>
        <taxon>Camelineae</taxon>
        <taxon>Arabidopsis</taxon>
    </lineage>
</organism>
<dbReference type="EMBL" id="GL348713">
    <property type="protein sequence ID" value="EFH68233.1"/>
    <property type="molecule type" value="Genomic_DNA"/>
</dbReference>
<dbReference type="Proteomes" id="UP000008694">
    <property type="component" value="Unassembled WGS sequence"/>
</dbReference>
<reference evidence="2" key="1">
    <citation type="journal article" date="2011" name="Nat. Genet.">
        <title>The Arabidopsis lyrata genome sequence and the basis of rapid genome size change.</title>
        <authorList>
            <person name="Hu T.T."/>
            <person name="Pattyn P."/>
            <person name="Bakker E.G."/>
            <person name="Cao J."/>
            <person name="Cheng J.-F."/>
            <person name="Clark R.M."/>
            <person name="Fahlgren N."/>
            <person name="Fawcett J.A."/>
            <person name="Grimwood J."/>
            <person name="Gundlach H."/>
            <person name="Haberer G."/>
            <person name="Hollister J.D."/>
            <person name="Ossowski S."/>
            <person name="Ottilar R.P."/>
            <person name="Salamov A.A."/>
            <person name="Schneeberger K."/>
            <person name="Spannagl M."/>
            <person name="Wang X."/>
            <person name="Yang L."/>
            <person name="Nasrallah M.E."/>
            <person name="Bergelson J."/>
            <person name="Carrington J.C."/>
            <person name="Gaut B.S."/>
            <person name="Schmutz J."/>
            <person name="Mayer K.F.X."/>
            <person name="Van de Peer Y."/>
            <person name="Grigoriev I.V."/>
            <person name="Nordborg M."/>
            <person name="Weigel D."/>
            <person name="Guo Y.-L."/>
        </authorList>
    </citation>
    <scope>NUCLEOTIDE SEQUENCE [LARGE SCALE GENOMIC DNA]</scope>
    <source>
        <strain evidence="2">cv. MN47</strain>
    </source>
</reference>
<dbReference type="STRING" id="81972.D7KB33"/>
<sequence length="185" mass="20799">MVIGLWNSSVMKQRLDDQRVLIILDDEESLFPLEALVDITWFGPGSRVIVTIEKQKILEQHGINDIYQVGFPSEREALKIFCLSAFRQTFPPNVFIALADEVASNCGNLPLGLHVLGTSLRGKSQADWIDKLPRLENCLDARTESVVKVEDDEEGQRGMNLNLQKRQATKMRISSVNTNPYQGSV</sequence>
<evidence type="ECO:0000313" key="1">
    <source>
        <dbReference type="EMBL" id="EFH68233.1"/>
    </source>
</evidence>
<dbReference type="HOGENOM" id="CLU_1463217_0_0_1"/>
<dbReference type="InterPro" id="IPR044974">
    <property type="entry name" value="Disease_R_plants"/>
</dbReference>
<dbReference type="PANTHER" id="PTHR11017">
    <property type="entry name" value="LEUCINE-RICH REPEAT-CONTAINING PROTEIN"/>
    <property type="match status" value="1"/>
</dbReference>
<name>D7KB33_ARALL</name>
<dbReference type="InterPro" id="IPR042197">
    <property type="entry name" value="Apaf_helical"/>
</dbReference>
<dbReference type="GO" id="GO:0006952">
    <property type="term" value="P:defense response"/>
    <property type="evidence" value="ECO:0007669"/>
    <property type="project" value="InterPro"/>
</dbReference>
<dbReference type="Gene3D" id="1.10.8.430">
    <property type="entry name" value="Helical domain of apoptotic protease-activating factors"/>
    <property type="match status" value="1"/>
</dbReference>
<evidence type="ECO:0000313" key="2">
    <source>
        <dbReference type="Proteomes" id="UP000008694"/>
    </source>
</evidence>
<keyword evidence="2" id="KW-1185">Reference proteome</keyword>
<dbReference type="PANTHER" id="PTHR11017:SF225">
    <property type="entry name" value="ADP-RIBOSYL CYCLASE_CYCLIC ADP-RIBOSE HYDROLASE-RELATED"/>
    <property type="match status" value="1"/>
</dbReference>
<accession>D7KB33</accession>
<protein>
    <submittedName>
        <fullName evidence="1">Predicted protein</fullName>
    </submittedName>
</protein>
<gene>
    <name evidence="1" type="ORF">ARALYDRAFT_682883</name>
</gene>
<dbReference type="SUPFAM" id="SSF52540">
    <property type="entry name" value="P-loop containing nucleoside triphosphate hydrolases"/>
    <property type="match status" value="1"/>
</dbReference>